<dbReference type="InterPro" id="IPR013805">
    <property type="entry name" value="GrpE_CC"/>
</dbReference>
<dbReference type="Proteomes" id="UP001151760">
    <property type="component" value="Unassembled WGS sequence"/>
</dbReference>
<keyword evidence="5" id="KW-1185">Reference proteome</keyword>
<reference evidence="4" key="1">
    <citation type="journal article" date="2022" name="Int. J. Mol. Sci.">
        <title>Draft Genome of Tanacetum Coccineum: Genomic Comparison of Closely Related Tanacetum-Family Plants.</title>
        <authorList>
            <person name="Yamashiro T."/>
            <person name="Shiraishi A."/>
            <person name="Nakayama K."/>
            <person name="Satake H."/>
        </authorList>
    </citation>
    <scope>NUCLEOTIDE SEQUENCE</scope>
</reference>
<proteinExistence type="inferred from homology"/>
<keyword evidence="3" id="KW-0812">Transmembrane</keyword>
<dbReference type="Gene3D" id="3.90.20.20">
    <property type="match status" value="1"/>
</dbReference>
<evidence type="ECO:0000256" key="2">
    <source>
        <dbReference type="ARBA" id="ARBA00023186"/>
    </source>
</evidence>
<feature type="transmembrane region" description="Helical" evidence="3">
    <location>
        <begin position="36"/>
        <end position="55"/>
    </location>
</feature>
<organism evidence="4 5">
    <name type="scientific">Tanacetum coccineum</name>
    <dbReference type="NCBI Taxonomy" id="301880"/>
    <lineage>
        <taxon>Eukaryota</taxon>
        <taxon>Viridiplantae</taxon>
        <taxon>Streptophyta</taxon>
        <taxon>Embryophyta</taxon>
        <taxon>Tracheophyta</taxon>
        <taxon>Spermatophyta</taxon>
        <taxon>Magnoliopsida</taxon>
        <taxon>eudicotyledons</taxon>
        <taxon>Gunneridae</taxon>
        <taxon>Pentapetalae</taxon>
        <taxon>asterids</taxon>
        <taxon>campanulids</taxon>
        <taxon>Asterales</taxon>
        <taxon>Asteraceae</taxon>
        <taxon>Asteroideae</taxon>
        <taxon>Anthemideae</taxon>
        <taxon>Anthemidinae</taxon>
        <taxon>Tanacetum</taxon>
    </lineage>
</organism>
<reference evidence="4" key="2">
    <citation type="submission" date="2022-01" db="EMBL/GenBank/DDBJ databases">
        <authorList>
            <person name="Yamashiro T."/>
            <person name="Shiraishi A."/>
            <person name="Satake H."/>
            <person name="Nakayama K."/>
        </authorList>
    </citation>
    <scope>NUCLEOTIDE SEQUENCE</scope>
</reference>
<protein>
    <submittedName>
        <fullName evidence="4">GrpE nucleotide exchange factor</fullName>
    </submittedName>
</protein>
<keyword evidence="2" id="KW-0143">Chaperone</keyword>
<gene>
    <name evidence="4" type="ORF">Tco_0749786</name>
</gene>
<dbReference type="SUPFAM" id="SSF58014">
    <property type="entry name" value="Coiled-coil domain of nucleotide exchange factor GrpE"/>
    <property type="match status" value="1"/>
</dbReference>
<evidence type="ECO:0000313" key="5">
    <source>
        <dbReference type="Proteomes" id="UP001151760"/>
    </source>
</evidence>
<evidence type="ECO:0000256" key="3">
    <source>
        <dbReference type="SAM" id="Phobius"/>
    </source>
</evidence>
<accession>A0ABQ4Z2A5</accession>
<dbReference type="PANTHER" id="PTHR21237">
    <property type="entry name" value="GRPE PROTEIN"/>
    <property type="match status" value="1"/>
</dbReference>
<dbReference type="InterPro" id="IPR000740">
    <property type="entry name" value="GrpE"/>
</dbReference>
<keyword evidence="3" id="KW-0472">Membrane</keyword>
<dbReference type="EMBL" id="BQNB010010886">
    <property type="protein sequence ID" value="GJS83245.1"/>
    <property type="molecule type" value="Genomic_DNA"/>
</dbReference>
<comment type="similarity">
    <text evidence="1">Belongs to the GrpE family.</text>
</comment>
<keyword evidence="3" id="KW-1133">Transmembrane helix</keyword>
<sequence>MILSCYTMYGTLIALASFSKGKKIDKMKYAALLSPLAYLSHMTIALGILGAKIFIGEVYDMRFELNEVEARSEHYPSTISFLNLLNSLIAEERDATDRGRSFDLTSGFAKGLLDVADNLDRASSVVKESFAKLDTSSDSSGAVPLLKTLLEGVKMTEKQLADVKSFCNYSK</sequence>
<evidence type="ECO:0000313" key="4">
    <source>
        <dbReference type="EMBL" id="GJS83245.1"/>
    </source>
</evidence>
<evidence type="ECO:0000256" key="1">
    <source>
        <dbReference type="ARBA" id="ARBA00009054"/>
    </source>
</evidence>
<dbReference type="PANTHER" id="PTHR21237:SF23">
    <property type="entry name" value="GRPE PROTEIN HOMOLOG, MITOCHONDRIAL"/>
    <property type="match status" value="1"/>
</dbReference>
<comment type="caution">
    <text evidence="4">The sequence shown here is derived from an EMBL/GenBank/DDBJ whole genome shotgun (WGS) entry which is preliminary data.</text>
</comment>
<name>A0ABQ4Z2A5_9ASTR</name>